<feature type="region of interest" description="Disordered" evidence="1">
    <location>
        <begin position="187"/>
        <end position="219"/>
    </location>
</feature>
<evidence type="ECO:0000256" key="1">
    <source>
        <dbReference type="SAM" id="MobiDB-lite"/>
    </source>
</evidence>
<organism evidence="2 3">
    <name type="scientific">Tanacetum coccineum</name>
    <dbReference type="NCBI Taxonomy" id="301880"/>
    <lineage>
        <taxon>Eukaryota</taxon>
        <taxon>Viridiplantae</taxon>
        <taxon>Streptophyta</taxon>
        <taxon>Embryophyta</taxon>
        <taxon>Tracheophyta</taxon>
        <taxon>Spermatophyta</taxon>
        <taxon>Magnoliopsida</taxon>
        <taxon>eudicotyledons</taxon>
        <taxon>Gunneridae</taxon>
        <taxon>Pentapetalae</taxon>
        <taxon>asterids</taxon>
        <taxon>campanulids</taxon>
        <taxon>Asterales</taxon>
        <taxon>Asteraceae</taxon>
        <taxon>Asteroideae</taxon>
        <taxon>Anthemideae</taxon>
        <taxon>Anthemidinae</taxon>
        <taxon>Tanacetum</taxon>
    </lineage>
</organism>
<dbReference type="EMBL" id="BQNB010015067">
    <property type="protein sequence ID" value="GJT35645.1"/>
    <property type="molecule type" value="Genomic_DNA"/>
</dbReference>
<gene>
    <name evidence="2" type="ORF">Tco_0926064</name>
</gene>
<dbReference type="Proteomes" id="UP001151760">
    <property type="component" value="Unassembled WGS sequence"/>
</dbReference>
<evidence type="ECO:0000313" key="3">
    <source>
        <dbReference type="Proteomes" id="UP001151760"/>
    </source>
</evidence>
<evidence type="ECO:0008006" key="4">
    <source>
        <dbReference type="Google" id="ProtNLM"/>
    </source>
</evidence>
<accession>A0ABQ5D8P7</accession>
<reference evidence="2" key="2">
    <citation type="submission" date="2022-01" db="EMBL/GenBank/DDBJ databases">
        <authorList>
            <person name="Yamashiro T."/>
            <person name="Shiraishi A."/>
            <person name="Satake H."/>
            <person name="Nakayama K."/>
        </authorList>
    </citation>
    <scope>NUCLEOTIDE SEQUENCE</scope>
</reference>
<keyword evidence="3" id="KW-1185">Reference proteome</keyword>
<feature type="region of interest" description="Disordered" evidence="1">
    <location>
        <begin position="1"/>
        <end position="20"/>
    </location>
</feature>
<proteinExistence type="predicted"/>
<comment type="caution">
    <text evidence="2">The sequence shown here is derived from an EMBL/GenBank/DDBJ whole genome shotgun (WGS) entry which is preliminary data.</text>
</comment>
<evidence type="ECO:0000313" key="2">
    <source>
        <dbReference type="EMBL" id="GJT35645.1"/>
    </source>
</evidence>
<name>A0ABQ5D8P7_9ASTR</name>
<reference evidence="2" key="1">
    <citation type="journal article" date="2022" name="Int. J. Mol. Sci.">
        <title>Draft Genome of Tanacetum Coccineum: Genomic Comparison of Closely Related Tanacetum-Family Plants.</title>
        <authorList>
            <person name="Yamashiro T."/>
            <person name="Shiraishi A."/>
            <person name="Nakayama K."/>
            <person name="Satake H."/>
        </authorList>
    </citation>
    <scope>NUCLEOTIDE SEQUENCE</scope>
</reference>
<sequence length="219" mass="25131">MAPATRSIATTSNNEEEDMGARLRSVENSLAQVTRALQELNQEMQGRPQNQNQFTRMTKVEFLKFSGDDVKGWIFRCEQFFDIDDIPEHQKKGILQRFGTVFDDPISEMRKIKYQSNAKDYQDAFDTLLSRVDVREEHVVSFYLGGLPTEIEMGVRMFKPTTLAYAYQLTNYQEATLEAMRKKNKAAMNSQQGRVGRNENWYGSNVKTPLLPLPSPTAN</sequence>
<protein>
    <recommendedName>
        <fullName evidence="4">Retrotransposon gag domain-containing protein</fullName>
    </recommendedName>
</protein>